<keyword evidence="3" id="KW-1185">Reference proteome</keyword>
<feature type="region of interest" description="Disordered" evidence="1">
    <location>
        <begin position="38"/>
        <end position="139"/>
    </location>
</feature>
<sequence>MPIGRHIWATLRWNRPVRSIHFPQPVLTIPRRRYQSNETGTSIESAAVDTVTSSTSAPPSGSDTVNSKAQSSSQDANPPKKPKKRKGPRKPKSGVPTEDKTAHGDKSTKKNGGEPQKDSASRSRTTTTDPRTRLPIFRSSPIPMGSYTDWLKSFIEESGVVPTLEHWRLLSKKSNVYRFPLTRKEFDDIISGVDITGVPNWSTRGLNQRRKTEAYMREIGAIDKKPYILTIIGDERKNYPPNPNAASNYYTEDDISYEALCEALLRQSPGAVVSMLQIPQLRKFKIQYFHGVIKAGIEDGGLGTNDDGTLFVANAAYGRKIAAGGFGKTWIRCYRVKKETREPQFIPHLAQKLIEHHERQLSRLQALGSEIVEGSEIDFQLLTMERESAMGAEYTSDVLEESPVLPEQPQAFEEPLKSSASLAVNEIAPPNDNNEKPIIESSDAINNKDSILGIPRMPQPSLEHPIEADITHDNNEGGFKDESQLVLAAARDLSELSILPAATDPKLTQPVTTHFRNGEMEEIQNVREIEVSQEVDRSQESQEAQTAQEPRETSPEPDATQSARETIKSQETQETLQIWEAQAFSTKEQVETAPLDTKYQATFDLPETSTEEREKADPLSLAQERGLSADIEALPTSLNEQKQDTPSTHPKPPKLVDDGYEYLRQIMSTKEQEPNAKVAGHEESEGVHVEEIIPRRSRRQF</sequence>
<feature type="compositionally biased region" description="Polar residues" evidence="1">
    <location>
        <begin position="559"/>
        <end position="576"/>
    </location>
</feature>
<feature type="compositionally biased region" description="Polar residues" evidence="1">
    <location>
        <begin position="636"/>
        <end position="648"/>
    </location>
</feature>
<dbReference type="Proteomes" id="UP001365542">
    <property type="component" value="Unassembled WGS sequence"/>
</dbReference>
<name>A0AAV9XGY7_9PEZI</name>
<organism evidence="2 3">
    <name type="scientific">Orbilia ellipsospora</name>
    <dbReference type="NCBI Taxonomy" id="2528407"/>
    <lineage>
        <taxon>Eukaryota</taxon>
        <taxon>Fungi</taxon>
        <taxon>Dikarya</taxon>
        <taxon>Ascomycota</taxon>
        <taxon>Pezizomycotina</taxon>
        <taxon>Orbiliomycetes</taxon>
        <taxon>Orbiliales</taxon>
        <taxon>Orbiliaceae</taxon>
        <taxon>Orbilia</taxon>
    </lineage>
</organism>
<feature type="region of interest" description="Disordered" evidence="1">
    <location>
        <begin position="671"/>
        <end position="701"/>
    </location>
</feature>
<accession>A0AAV9XGY7</accession>
<feature type="compositionally biased region" description="Basic and acidic residues" evidence="1">
    <location>
        <begin position="531"/>
        <end position="540"/>
    </location>
</feature>
<proteinExistence type="predicted"/>
<feature type="region of interest" description="Disordered" evidence="1">
    <location>
        <begin position="531"/>
        <end position="656"/>
    </location>
</feature>
<comment type="caution">
    <text evidence="2">The sequence shown here is derived from an EMBL/GenBank/DDBJ whole genome shotgun (WGS) entry which is preliminary data.</text>
</comment>
<feature type="compositionally biased region" description="Basic and acidic residues" evidence="1">
    <location>
        <begin position="97"/>
        <end position="121"/>
    </location>
</feature>
<feature type="compositionally biased region" description="Basic residues" evidence="1">
    <location>
        <begin position="80"/>
        <end position="92"/>
    </location>
</feature>
<protein>
    <submittedName>
        <fullName evidence="2">Uncharacterized protein</fullName>
    </submittedName>
</protein>
<evidence type="ECO:0000313" key="2">
    <source>
        <dbReference type="EMBL" id="KAK6541355.1"/>
    </source>
</evidence>
<evidence type="ECO:0000256" key="1">
    <source>
        <dbReference type="SAM" id="MobiDB-lite"/>
    </source>
</evidence>
<gene>
    <name evidence="2" type="ORF">TWF694_007169</name>
</gene>
<dbReference type="EMBL" id="JAVHJO010000003">
    <property type="protein sequence ID" value="KAK6541355.1"/>
    <property type="molecule type" value="Genomic_DNA"/>
</dbReference>
<reference evidence="2 3" key="1">
    <citation type="submission" date="2019-10" db="EMBL/GenBank/DDBJ databases">
        <authorList>
            <person name="Palmer J.M."/>
        </authorList>
    </citation>
    <scope>NUCLEOTIDE SEQUENCE [LARGE SCALE GENOMIC DNA]</scope>
    <source>
        <strain evidence="2 3">TWF694</strain>
    </source>
</reference>
<evidence type="ECO:0000313" key="3">
    <source>
        <dbReference type="Proteomes" id="UP001365542"/>
    </source>
</evidence>
<feature type="compositionally biased region" description="Polar residues" evidence="1">
    <location>
        <begin position="65"/>
        <end position="76"/>
    </location>
</feature>
<feature type="compositionally biased region" description="Basic and acidic residues" evidence="1">
    <location>
        <begin position="671"/>
        <end position="694"/>
    </location>
</feature>
<dbReference type="AlphaFoldDB" id="A0AAV9XGY7"/>
<feature type="compositionally biased region" description="Low complexity" evidence="1">
    <location>
        <begin position="45"/>
        <end position="64"/>
    </location>
</feature>